<keyword evidence="3" id="KW-1185">Reference proteome</keyword>
<accession>M2P9P6</accession>
<dbReference type="HOGENOM" id="CLU_1844839_0_0_1"/>
<dbReference type="AlphaFoldDB" id="M2P9P6"/>
<dbReference type="Proteomes" id="UP000016930">
    <property type="component" value="Unassembled WGS sequence"/>
</dbReference>
<evidence type="ECO:0000313" key="3">
    <source>
        <dbReference type="Proteomes" id="UP000016930"/>
    </source>
</evidence>
<protein>
    <submittedName>
        <fullName evidence="2">Uncharacterized protein</fullName>
    </submittedName>
</protein>
<feature type="compositionally biased region" description="Polar residues" evidence="1">
    <location>
        <begin position="124"/>
        <end position="139"/>
    </location>
</feature>
<evidence type="ECO:0000313" key="2">
    <source>
        <dbReference type="EMBL" id="EMD32184.1"/>
    </source>
</evidence>
<gene>
    <name evidence="2" type="ORF">CERSUDRAFT_99585</name>
</gene>
<dbReference type="EMBL" id="KB445812">
    <property type="protein sequence ID" value="EMD32184.1"/>
    <property type="molecule type" value="Genomic_DNA"/>
</dbReference>
<name>M2P9P6_CERS8</name>
<feature type="region of interest" description="Disordered" evidence="1">
    <location>
        <begin position="112"/>
        <end position="139"/>
    </location>
</feature>
<proteinExistence type="predicted"/>
<feature type="compositionally biased region" description="Basic and acidic residues" evidence="1">
    <location>
        <begin position="1"/>
        <end position="12"/>
    </location>
</feature>
<evidence type="ECO:0000256" key="1">
    <source>
        <dbReference type="SAM" id="MobiDB-lite"/>
    </source>
</evidence>
<organism evidence="2 3">
    <name type="scientific">Ceriporiopsis subvermispora (strain B)</name>
    <name type="common">White-rot fungus</name>
    <name type="synonym">Gelatoporia subvermispora</name>
    <dbReference type="NCBI Taxonomy" id="914234"/>
    <lineage>
        <taxon>Eukaryota</taxon>
        <taxon>Fungi</taxon>
        <taxon>Dikarya</taxon>
        <taxon>Basidiomycota</taxon>
        <taxon>Agaricomycotina</taxon>
        <taxon>Agaricomycetes</taxon>
        <taxon>Polyporales</taxon>
        <taxon>Gelatoporiaceae</taxon>
        <taxon>Gelatoporia</taxon>
    </lineage>
</organism>
<reference evidence="2 3" key="1">
    <citation type="journal article" date="2012" name="Proc. Natl. Acad. Sci. U.S.A.">
        <title>Comparative genomics of Ceriporiopsis subvermispora and Phanerochaete chrysosporium provide insight into selective ligninolysis.</title>
        <authorList>
            <person name="Fernandez-Fueyo E."/>
            <person name="Ruiz-Duenas F.J."/>
            <person name="Ferreira P."/>
            <person name="Floudas D."/>
            <person name="Hibbett D.S."/>
            <person name="Canessa P."/>
            <person name="Larrondo L.F."/>
            <person name="James T.Y."/>
            <person name="Seelenfreund D."/>
            <person name="Lobos S."/>
            <person name="Polanco R."/>
            <person name="Tello M."/>
            <person name="Honda Y."/>
            <person name="Watanabe T."/>
            <person name="Watanabe T."/>
            <person name="Ryu J.S."/>
            <person name="Kubicek C.P."/>
            <person name="Schmoll M."/>
            <person name="Gaskell J."/>
            <person name="Hammel K.E."/>
            <person name="St John F.J."/>
            <person name="Vanden Wymelenberg A."/>
            <person name="Sabat G."/>
            <person name="Splinter BonDurant S."/>
            <person name="Syed K."/>
            <person name="Yadav J.S."/>
            <person name="Doddapaneni H."/>
            <person name="Subramanian V."/>
            <person name="Lavin J.L."/>
            <person name="Oguiza J.A."/>
            <person name="Perez G."/>
            <person name="Pisabarro A.G."/>
            <person name="Ramirez L."/>
            <person name="Santoyo F."/>
            <person name="Master E."/>
            <person name="Coutinho P.M."/>
            <person name="Henrissat B."/>
            <person name="Lombard V."/>
            <person name="Magnuson J.K."/>
            <person name="Kuees U."/>
            <person name="Hori C."/>
            <person name="Igarashi K."/>
            <person name="Samejima M."/>
            <person name="Held B.W."/>
            <person name="Barry K.W."/>
            <person name="LaButti K.M."/>
            <person name="Lapidus A."/>
            <person name="Lindquist E.A."/>
            <person name="Lucas S.M."/>
            <person name="Riley R."/>
            <person name="Salamov A.A."/>
            <person name="Hoffmeister D."/>
            <person name="Schwenk D."/>
            <person name="Hadar Y."/>
            <person name="Yarden O."/>
            <person name="de Vries R.P."/>
            <person name="Wiebenga A."/>
            <person name="Stenlid J."/>
            <person name="Eastwood D."/>
            <person name="Grigoriev I.V."/>
            <person name="Berka R.M."/>
            <person name="Blanchette R.A."/>
            <person name="Kersten P."/>
            <person name="Martinez A.T."/>
            <person name="Vicuna R."/>
            <person name="Cullen D."/>
        </authorList>
    </citation>
    <scope>NUCLEOTIDE SEQUENCE [LARGE SCALE GENOMIC DNA]</scope>
    <source>
        <strain evidence="2 3">B</strain>
    </source>
</reference>
<feature type="region of interest" description="Disordered" evidence="1">
    <location>
        <begin position="1"/>
        <end position="50"/>
    </location>
</feature>
<sequence length="139" mass="15460">MRDFGGRRDARRPCSGLHGSPAAMLCQAQPTPESDAAPSGRRPHSRPRAPVAVPLRIEWGVSKGRLPSACSRTLRALSAPFFDLKITSPARSRPIDELQTNAYPRFHGYQNIHQPRRVRHPQDSEQALSLLSSMSRDVQ</sequence>